<feature type="chain" id="PRO_5037479517" description="Outer membrane protein beta-barrel domain-containing protein" evidence="1">
    <location>
        <begin position="21"/>
        <end position="185"/>
    </location>
</feature>
<name>A0A923SJT2_9BACT</name>
<accession>A0A923SJT2</accession>
<sequence length="185" mass="20568">MKLISIILKMILCFCFYYQAAAQQPDNKSIDSLNTPPAYKFALGLKYSFTNQYEFGITAKYFVFPKGALEAGYSGAVYRGARLLSVMYERHANLYAKRQLLVYYGGGAAALIIPKETYRNLLGRDYNTSAQLGIGITVGVEKSLGRLPLAISLDTKSIYFRNDESTTVGKTSLTNATLGLKYKFN</sequence>
<dbReference type="EMBL" id="JACRVF010000004">
    <property type="protein sequence ID" value="MBC5994224.1"/>
    <property type="molecule type" value="Genomic_DNA"/>
</dbReference>
<evidence type="ECO:0000313" key="3">
    <source>
        <dbReference type="Proteomes" id="UP000603640"/>
    </source>
</evidence>
<reference evidence="2" key="1">
    <citation type="submission" date="2020-08" db="EMBL/GenBank/DDBJ databases">
        <title>Pontibacter sp. SD6 16S ribosomal RNA gene Genome sequencing and assembly.</title>
        <authorList>
            <person name="Kang M."/>
        </authorList>
    </citation>
    <scope>NUCLEOTIDE SEQUENCE</scope>
    <source>
        <strain evidence="2">SD6</strain>
    </source>
</reference>
<protein>
    <recommendedName>
        <fullName evidence="4">Outer membrane protein beta-barrel domain-containing protein</fullName>
    </recommendedName>
</protein>
<dbReference type="RefSeq" id="WP_187068235.1">
    <property type="nucleotide sequence ID" value="NZ_JACRVF010000004.1"/>
</dbReference>
<proteinExistence type="predicted"/>
<gene>
    <name evidence="2" type="ORF">H8S84_15355</name>
</gene>
<feature type="signal peptide" evidence="1">
    <location>
        <begin position="1"/>
        <end position="20"/>
    </location>
</feature>
<evidence type="ECO:0000256" key="1">
    <source>
        <dbReference type="SAM" id="SignalP"/>
    </source>
</evidence>
<dbReference type="AlphaFoldDB" id="A0A923SJT2"/>
<keyword evidence="1" id="KW-0732">Signal</keyword>
<evidence type="ECO:0008006" key="4">
    <source>
        <dbReference type="Google" id="ProtNLM"/>
    </source>
</evidence>
<dbReference type="SUPFAM" id="SSF56925">
    <property type="entry name" value="OMPA-like"/>
    <property type="match status" value="1"/>
</dbReference>
<keyword evidence="3" id="KW-1185">Reference proteome</keyword>
<evidence type="ECO:0000313" key="2">
    <source>
        <dbReference type="EMBL" id="MBC5994224.1"/>
    </source>
</evidence>
<dbReference type="Proteomes" id="UP000603640">
    <property type="component" value="Unassembled WGS sequence"/>
</dbReference>
<organism evidence="2 3">
    <name type="scientific">Pontibacter cellulosilyticus</name>
    <dbReference type="NCBI Taxonomy" id="1720253"/>
    <lineage>
        <taxon>Bacteria</taxon>
        <taxon>Pseudomonadati</taxon>
        <taxon>Bacteroidota</taxon>
        <taxon>Cytophagia</taxon>
        <taxon>Cytophagales</taxon>
        <taxon>Hymenobacteraceae</taxon>
        <taxon>Pontibacter</taxon>
    </lineage>
</organism>
<dbReference type="InterPro" id="IPR011250">
    <property type="entry name" value="OMP/PagP_B-barrel"/>
</dbReference>
<comment type="caution">
    <text evidence="2">The sequence shown here is derived from an EMBL/GenBank/DDBJ whole genome shotgun (WGS) entry which is preliminary data.</text>
</comment>